<keyword evidence="5" id="KW-0969">Cilium</keyword>
<dbReference type="GO" id="GO:0005198">
    <property type="term" value="F:structural molecule activity"/>
    <property type="evidence" value="ECO:0007669"/>
    <property type="project" value="InterPro"/>
</dbReference>
<proteinExistence type="inferred from homology"/>
<gene>
    <name evidence="4" type="primary">fliE</name>
    <name evidence="5" type="ORF">NOG11_08820</name>
</gene>
<dbReference type="Pfam" id="PF02049">
    <property type="entry name" value="FliE"/>
    <property type="match status" value="1"/>
</dbReference>
<keyword evidence="5" id="KW-0966">Cell projection</keyword>
<keyword evidence="6" id="KW-1185">Reference proteome</keyword>
<keyword evidence="5" id="KW-0282">Flagellum</keyword>
<dbReference type="GO" id="GO:0009425">
    <property type="term" value="C:bacterial-type flagellum basal body"/>
    <property type="evidence" value="ECO:0007669"/>
    <property type="project" value="UniProtKB-SubCell"/>
</dbReference>
<reference evidence="5" key="1">
    <citation type="submission" date="2022-07" db="EMBL/GenBank/DDBJ databases">
        <title>Parvularcula maris sp. nov., an algicidal bacterium isolated from seawater.</title>
        <authorList>
            <person name="Li F."/>
        </authorList>
    </citation>
    <scope>NUCLEOTIDE SEQUENCE</scope>
    <source>
        <strain evidence="5">BGMRC 0090</strain>
    </source>
</reference>
<comment type="caution">
    <text evidence="5">The sequence shown here is derived from an EMBL/GenBank/DDBJ whole genome shotgun (WGS) entry which is preliminary data.</text>
</comment>
<dbReference type="GO" id="GO:0003774">
    <property type="term" value="F:cytoskeletal motor activity"/>
    <property type="evidence" value="ECO:0007669"/>
    <property type="project" value="InterPro"/>
</dbReference>
<dbReference type="AlphaFoldDB" id="A0A9X2LBH9"/>
<evidence type="ECO:0000256" key="4">
    <source>
        <dbReference type="HAMAP-Rule" id="MF_00724"/>
    </source>
</evidence>
<keyword evidence="3 4" id="KW-0975">Bacterial flagellum</keyword>
<evidence type="ECO:0000256" key="1">
    <source>
        <dbReference type="ARBA" id="ARBA00004117"/>
    </source>
</evidence>
<evidence type="ECO:0000256" key="2">
    <source>
        <dbReference type="ARBA" id="ARBA00009272"/>
    </source>
</evidence>
<evidence type="ECO:0000313" key="5">
    <source>
        <dbReference type="EMBL" id="MCQ8185497.1"/>
    </source>
</evidence>
<dbReference type="RefSeq" id="WP_256619383.1">
    <property type="nucleotide sequence ID" value="NZ_JANIBC010000005.1"/>
</dbReference>
<comment type="similarity">
    <text evidence="2 4">Belongs to the FliE family.</text>
</comment>
<evidence type="ECO:0000256" key="3">
    <source>
        <dbReference type="ARBA" id="ARBA00023143"/>
    </source>
</evidence>
<dbReference type="GO" id="GO:0071973">
    <property type="term" value="P:bacterial-type flagellum-dependent cell motility"/>
    <property type="evidence" value="ECO:0007669"/>
    <property type="project" value="InterPro"/>
</dbReference>
<protein>
    <recommendedName>
        <fullName evidence="4">Flagellar hook-basal body complex protein FliE</fullName>
    </recommendedName>
</protein>
<organism evidence="5 6">
    <name type="scientific">Parvularcula maris</name>
    <dbReference type="NCBI Taxonomy" id="2965077"/>
    <lineage>
        <taxon>Bacteria</taxon>
        <taxon>Pseudomonadati</taxon>
        <taxon>Pseudomonadota</taxon>
        <taxon>Alphaproteobacteria</taxon>
        <taxon>Parvularculales</taxon>
        <taxon>Parvularculaceae</taxon>
        <taxon>Parvularcula</taxon>
    </lineage>
</organism>
<dbReference type="PANTHER" id="PTHR34653">
    <property type="match status" value="1"/>
</dbReference>
<dbReference type="InterPro" id="IPR001624">
    <property type="entry name" value="FliE"/>
</dbReference>
<dbReference type="PANTHER" id="PTHR34653:SF1">
    <property type="entry name" value="FLAGELLAR HOOK-BASAL BODY COMPLEX PROTEIN FLIE"/>
    <property type="match status" value="1"/>
</dbReference>
<name>A0A9X2LBH9_9PROT</name>
<accession>A0A9X2LBH9</accession>
<dbReference type="EMBL" id="JANIBC010000005">
    <property type="protein sequence ID" value="MCQ8185497.1"/>
    <property type="molecule type" value="Genomic_DNA"/>
</dbReference>
<sequence length="103" mass="10947">MIEAVSALANVTSTTGVSTEFTRSGAVSGAPKMSFTEAMKSAAMEQVQTVQHSEAMTMGAMHGKVSLQEVVGATMKAEMAVETAISVRNKMIEAYQEIMRMPV</sequence>
<comment type="subcellular location">
    <subcellularLocation>
        <location evidence="1 4">Bacterial flagellum basal body</location>
    </subcellularLocation>
</comment>
<dbReference type="PRINTS" id="PR01006">
    <property type="entry name" value="FLGHOOKFLIE"/>
</dbReference>
<dbReference type="Proteomes" id="UP001142610">
    <property type="component" value="Unassembled WGS sequence"/>
</dbReference>
<dbReference type="HAMAP" id="MF_00724">
    <property type="entry name" value="FliE"/>
    <property type="match status" value="1"/>
</dbReference>
<evidence type="ECO:0000313" key="6">
    <source>
        <dbReference type="Proteomes" id="UP001142610"/>
    </source>
</evidence>